<protein>
    <recommendedName>
        <fullName evidence="3">Carbohydrate kinase PfkB domain-containing protein</fullName>
    </recommendedName>
</protein>
<evidence type="ECO:0000313" key="1">
    <source>
        <dbReference type="EMBL" id="GHJ87130.1"/>
    </source>
</evidence>
<keyword evidence="2" id="KW-1185">Reference proteome</keyword>
<comment type="caution">
    <text evidence="1">The sequence shown here is derived from an EMBL/GenBank/DDBJ whole genome shotgun (WGS) entry which is preliminary data.</text>
</comment>
<name>A0A8H3YEZ1_9TREE</name>
<dbReference type="OrthoDB" id="497927at2759"/>
<dbReference type="InterPro" id="IPR029056">
    <property type="entry name" value="Ribokinase-like"/>
</dbReference>
<gene>
    <name evidence="1" type="ORF">NliqN6_3532</name>
</gene>
<dbReference type="Proteomes" id="UP000620104">
    <property type="component" value="Unassembled WGS sequence"/>
</dbReference>
<reference evidence="1" key="1">
    <citation type="submission" date="2020-07" db="EMBL/GenBank/DDBJ databases">
        <title>Draft Genome Sequence of a Deep-Sea Yeast, Naganishia (Cryptococcus) liquefaciens strain N6.</title>
        <authorList>
            <person name="Han Y.W."/>
            <person name="Kajitani R."/>
            <person name="Morimoto H."/>
            <person name="Parhat M."/>
            <person name="Tsubouchi H."/>
            <person name="Bakenova O."/>
            <person name="Ogata M."/>
            <person name="Argunhan B."/>
            <person name="Aoki R."/>
            <person name="Kajiwara S."/>
            <person name="Itoh T."/>
            <person name="Iwasaki H."/>
        </authorList>
    </citation>
    <scope>NUCLEOTIDE SEQUENCE</scope>
    <source>
        <strain evidence="1">N6</strain>
    </source>
</reference>
<sequence>MQESQTADETKDIRRRGGRIATLGMFIIDTFKFFDDQGHQLPVEKDDQIGGGGTYFIIGARHFLPASELLQVIDTHPSSFSEDMMSALKHYGEEMFWFRTRKDGQPTARGLNVYTGQGRDFSMLSTGVRIWPEDLMQSPTGFKAIPPCIIHTTCSPERAAIIVQQIRDTQTRNTVPKWDPALIWEVLPSDCIPGKLSAISALCPHLAVLSPNHTEALAMFGMISSPYLSDHQVTAVYPTIESLKAAVEIVIHRLFKLIAKSDAPLINGGWDRGIIVRCGALGSCIARQRYGTHSCAEQHAELHWIGAYWTAEVTLDFKSHIVDVTGGGNAFLGGLAAGMKLTDGDLLQAAYYATISASFAIEQDGLPKLSKAPDGSEVWNSDNPEERLVNLKRLHPFRTCSCTLKSEDEDKR</sequence>
<evidence type="ECO:0000313" key="2">
    <source>
        <dbReference type="Proteomes" id="UP000620104"/>
    </source>
</evidence>
<dbReference type="EMBL" id="BLZA01000021">
    <property type="protein sequence ID" value="GHJ87130.1"/>
    <property type="molecule type" value="Genomic_DNA"/>
</dbReference>
<dbReference type="Gene3D" id="3.40.1190.20">
    <property type="match status" value="1"/>
</dbReference>
<dbReference type="AlphaFoldDB" id="A0A8H3YEZ1"/>
<proteinExistence type="predicted"/>
<organism evidence="1 2">
    <name type="scientific">Naganishia liquefaciens</name>
    <dbReference type="NCBI Taxonomy" id="104408"/>
    <lineage>
        <taxon>Eukaryota</taxon>
        <taxon>Fungi</taxon>
        <taxon>Dikarya</taxon>
        <taxon>Basidiomycota</taxon>
        <taxon>Agaricomycotina</taxon>
        <taxon>Tremellomycetes</taxon>
        <taxon>Filobasidiales</taxon>
        <taxon>Filobasidiaceae</taxon>
        <taxon>Naganishia</taxon>
    </lineage>
</organism>
<dbReference type="SUPFAM" id="SSF53613">
    <property type="entry name" value="Ribokinase-like"/>
    <property type="match status" value="1"/>
</dbReference>
<evidence type="ECO:0008006" key="3">
    <source>
        <dbReference type="Google" id="ProtNLM"/>
    </source>
</evidence>
<accession>A0A8H3YEZ1</accession>
<dbReference type="PANTHER" id="PTHR47098:SF2">
    <property type="entry name" value="PROTEIN MAK32"/>
    <property type="match status" value="1"/>
</dbReference>
<dbReference type="PANTHER" id="PTHR47098">
    <property type="entry name" value="PROTEIN MAK32"/>
    <property type="match status" value="1"/>
</dbReference>